<evidence type="ECO:0000259" key="6">
    <source>
        <dbReference type="PROSITE" id="PS50238"/>
    </source>
</evidence>
<evidence type="ECO:0000313" key="7">
    <source>
        <dbReference type="EMBL" id="GAA5808057.1"/>
    </source>
</evidence>
<proteinExistence type="predicted"/>
<dbReference type="PANTHER" id="PTHR23389">
    <property type="entry name" value="CHROMOSOME TRANSMISSION FIDELITY FACTOR 18"/>
    <property type="match status" value="1"/>
</dbReference>
<comment type="caution">
    <text evidence="7">The sequence shown here is derived from an EMBL/GenBank/DDBJ whole genome shotgun (WGS) entry which is preliminary data.</text>
</comment>
<dbReference type="InterPro" id="IPR003959">
    <property type="entry name" value="ATPase_AAA_core"/>
</dbReference>
<organism evidence="7 8">
    <name type="scientific">Mucor flavus</name>
    <dbReference type="NCBI Taxonomy" id="439312"/>
    <lineage>
        <taxon>Eukaryota</taxon>
        <taxon>Fungi</taxon>
        <taxon>Fungi incertae sedis</taxon>
        <taxon>Mucoromycota</taxon>
        <taxon>Mucoromycotina</taxon>
        <taxon>Mucoromycetes</taxon>
        <taxon>Mucorales</taxon>
        <taxon>Mucorineae</taxon>
        <taxon>Mucoraceae</taxon>
        <taxon>Mucor</taxon>
    </lineage>
</organism>
<feature type="compositionally biased region" description="Polar residues" evidence="4">
    <location>
        <begin position="1264"/>
        <end position="1274"/>
    </location>
</feature>
<sequence>MSNTNKVVHPFFQQQQKQKVTSPATPLPSQIIEPVDVLPQYTPPVPVIQPTRLRARKPVPVTTAVSKTVALKHVPAVASCSTPYYAPIVKPNFLSDTLQQDQDRNENEFNFYGRIKPIKKLHDHEFSRFDRNVFGNGHIKQESPLVDSSEATLPSFTRQQKNHEIQFDDITTDFFSKRQGKQRTSHPKLKKPKYHIDINNQEELQAFMDRSFPNWHAFSSCVILSQIVFNRSNEKKKNQQRQWVDEYRPKTVYGLLGDRHNSIYLKDWLHQMKIAPMSAPTTSGGIKKNKLVKKKKIVDDLDLLSLDIDDDDDFMPTKKTAKQLKNESIKSNIILVAGDHGVGKTTMVYTVAEQLGYEVFEINPGSRRSGKDIMSMVGEMTKSHHVTFGIQQQQASEEIADAKKPKKRRLNPCLSSSLYKSESDHSPLKNFLRKKPLLPEKMKVKTSEPKQSLILLEEVDLLFEDDKAFWSSIIELSQKSKRPIVMTCNDPDQVPFESLYLQVILEMKPPTDNELLPYLWLLCYGEGYIVDPADLICLMAFMGRDIRQLIQTLELYAKCEEPIFESYMGIHLNESLASMKLKCIPSRVAVDTFRLTRCYENIGDTKMSLDDDNDMDELEKIESALQDNALIDSWLGWKGNGNMIHEASKDEINGFTTLWLEEDDAYEFNAILKEIESSISVMHSEEMKSSVWSNIICDESSHWDEACDSKSNNFIDYTDAIKKVLSTEMIYQPNENVIIMEYVSYIRQMISADSKAKAVKTRSKRKRLYLPLNEDDVNRSLIDEVRTQEIKQNMTLEQVLSEYKCYNCQKLCIRGDPSLIRAVGNLYHKQCFKCNTCQISVIDKFFILDDESSVIVCEKDYYQQSGFKCHQCNQSITKDNYEVIGDYKYHRHCLHCPGCTIVKNLPPSSCTIIAEEEEESFERYDYNGRPYCRYHYSLIKGTECVGCGQTVLHQYMDLADGDGKWHPECYMIMKYWHVELIDLQPILQSDYKSKQQLVLIQNDIEYVRCNIWKEFSNFEDTTSKVISSIILLHQSSDYKQEYQSCLLLTSQMNIIFSVLDLVFKYFTHLSCDVPAQKLSDQLVLFLDNLCQTNVQRIEGLTKLASVLSQYTRDLVKLSLQQTIILKKQDNDLIDQVLKLYSTKSMKQQTILPCLNHNLRLIDLAMSRLAFVLNIKPQEGKRPDETIVYKPTMIRPTLFPIHQQKRLVNSASNIHQLTQPETTDNLKRSKSTSKKQLPDSMTKNTSRIDTIRRALTTSRTKKDSSTPSRSNSIFSSRRDQKSYSLHNPSTPPLYISLPDVEQLHTTPPLSPPSSNQQIWTIPNYLPDLTQQQDCIVRHIAVLYVESHVVNDCILLDDLLALLENNKKPSSSAASLWGKLKTHILTPNESNMASIPPLGNNNEKKIGVSLLNISNGSLNIQQQKTVEIQNFEYWKTQCPSVDSCFSSSSYAPGFIKDCIWAMIDQDVNTEGIFRKNGNIRVLKEMCEQLDDVQQQRDDWLDFFRDQHIIQLAAFLKRYLRELPEPLLTARLHKLFLLSNDKADKIAVIHYGICLLPKVNRDILLLVLSLLNWVAKHSNENKMDFENLARVMAPNILYSHKKQSSSSCVDVSLCHGEIRVVATMIEYYDTFIKVPNDFTVLLESPKMAEYLCNNSIDLTCSKHFLKTYGSLLKLKKDIASSEPALPPSPSTSTL</sequence>
<feature type="region of interest" description="Disordered" evidence="4">
    <location>
        <begin position="1211"/>
        <end position="1289"/>
    </location>
</feature>
<evidence type="ECO:0000256" key="4">
    <source>
        <dbReference type="SAM" id="MobiDB-lite"/>
    </source>
</evidence>
<dbReference type="PANTHER" id="PTHR23389:SF21">
    <property type="entry name" value="ATPASE FAMILY AAA DOMAIN-CONTAINING PROTEIN 5"/>
    <property type="match status" value="1"/>
</dbReference>
<keyword evidence="2 3" id="KW-0862">Zinc</keyword>
<dbReference type="Pfam" id="PF00412">
    <property type="entry name" value="LIM"/>
    <property type="match status" value="1"/>
</dbReference>
<dbReference type="Gene3D" id="1.10.555.10">
    <property type="entry name" value="Rho GTPase activation protein"/>
    <property type="match status" value="1"/>
</dbReference>
<evidence type="ECO:0000256" key="3">
    <source>
        <dbReference type="PROSITE-ProRule" id="PRU00125"/>
    </source>
</evidence>
<keyword evidence="1 3" id="KW-0479">Metal-binding</keyword>
<dbReference type="Gene3D" id="3.40.50.300">
    <property type="entry name" value="P-loop containing nucleotide triphosphate hydrolases"/>
    <property type="match status" value="1"/>
</dbReference>
<dbReference type="InterPro" id="IPR008936">
    <property type="entry name" value="Rho_GTPase_activation_prot"/>
</dbReference>
<name>A0ABP9YMG4_9FUNG</name>
<dbReference type="InterPro" id="IPR000198">
    <property type="entry name" value="RhoGAP_dom"/>
</dbReference>
<reference evidence="7 8" key="1">
    <citation type="submission" date="2024-04" db="EMBL/GenBank/DDBJ databases">
        <title>genome sequences of Mucor flavus KT1a and Helicostylum pulchrum KT1b strains isolated from the surface of a dry-aged beef.</title>
        <authorList>
            <person name="Toyotome T."/>
            <person name="Hosono M."/>
            <person name="Torimaru M."/>
            <person name="Fukuda K."/>
            <person name="Mikami N."/>
        </authorList>
    </citation>
    <scope>NUCLEOTIDE SEQUENCE [LARGE SCALE GENOMIC DNA]</scope>
    <source>
        <strain evidence="7 8">KT1a</strain>
    </source>
</reference>
<feature type="compositionally biased region" description="Polar residues" evidence="4">
    <location>
        <begin position="1211"/>
        <end position="1222"/>
    </location>
</feature>
<dbReference type="SUPFAM" id="SSF57716">
    <property type="entry name" value="Glucocorticoid receptor-like (DNA-binding domain)"/>
    <property type="match status" value="1"/>
</dbReference>
<dbReference type="PROSITE" id="PS50238">
    <property type="entry name" value="RHOGAP"/>
    <property type="match status" value="1"/>
</dbReference>
<dbReference type="EMBL" id="BAABUK010000003">
    <property type="protein sequence ID" value="GAA5808057.1"/>
    <property type="molecule type" value="Genomic_DNA"/>
</dbReference>
<dbReference type="InterPro" id="IPR001781">
    <property type="entry name" value="Znf_LIM"/>
</dbReference>
<dbReference type="SMART" id="SM00382">
    <property type="entry name" value="AAA"/>
    <property type="match status" value="1"/>
</dbReference>
<feature type="domain" description="LIM zinc-binding" evidence="5">
    <location>
        <begin position="803"/>
        <end position="867"/>
    </location>
</feature>
<dbReference type="Gene3D" id="2.10.110.10">
    <property type="entry name" value="Cysteine Rich Protein"/>
    <property type="match status" value="2"/>
</dbReference>
<accession>A0ABP9YMG4</accession>
<dbReference type="PROSITE" id="PS50023">
    <property type="entry name" value="LIM_DOMAIN_2"/>
    <property type="match status" value="1"/>
</dbReference>
<dbReference type="Proteomes" id="UP001473302">
    <property type="component" value="Unassembled WGS sequence"/>
</dbReference>
<dbReference type="Pfam" id="PF00004">
    <property type="entry name" value="AAA"/>
    <property type="match status" value="1"/>
</dbReference>
<evidence type="ECO:0000313" key="8">
    <source>
        <dbReference type="Proteomes" id="UP001473302"/>
    </source>
</evidence>
<dbReference type="InterPro" id="IPR027417">
    <property type="entry name" value="P-loop_NTPase"/>
</dbReference>
<feature type="compositionally biased region" description="Polar residues" evidence="4">
    <location>
        <begin position="1238"/>
        <end position="1247"/>
    </location>
</feature>
<keyword evidence="8" id="KW-1185">Reference proteome</keyword>
<dbReference type="SMART" id="SM00132">
    <property type="entry name" value="LIM"/>
    <property type="match status" value="2"/>
</dbReference>
<dbReference type="Pfam" id="PF00620">
    <property type="entry name" value="RhoGAP"/>
    <property type="match status" value="1"/>
</dbReference>
<feature type="region of interest" description="Disordered" evidence="4">
    <location>
        <begin position="1"/>
        <end position="25"/>
    </location>
</feature>
<gene>
    <name evidence="7" type="ORF">MFLAVUS_001439</name>
</gene>
<feature type="domain" description="Rho-GAP" evidence="6">
    <location>
        <begin position="1437"/>
        <end position="1629"/>
    </location>
</feature>
<protein>
    <submittedName>
        <fullName evidence="7">Uncharacterized protein</fullName>
    </submittedName>
</protein>
<evidence type="ECO:0000256" key="1">
    <source>
        <dbReference type="ARBA" id="ARBA00022723"/>
    </source>
</evidence>
<dbReference type="SMART" id="SM00324">
    <property type="entry name" value="RhoGAP"/>
    <property type="match status" value="1"/>
</dbReference>
<evidence type="ECO:0000256" key="2">
    <source>
        <dbReference type="ARBA" id="ARBA00022833"/>
    </source>
</evidence>
<keyword evidence="3" id="KW-0440">LIM domain</keyword>
<dbReference type="InterPro" id="IPR003593">
    <property type="entry name" value="AAA+_ATPase"/>
</dbReference>
<dbReference type="CDD" id="cd08368">
    <property type="entry name" value="LIM"/>
    <property type="match status" value="1"/>
</dbReference>
<dbReference type="SUPFAM" id="SSF52540">
    <property type="entry name" value="P-loop containing nucleoside triphosphate hydrolases"/>
    <property type="match status" value="1"/>
</dbReference>
<evidence type="ECO:0000259" key="5">
    <source>
        <dbReference type="PROSITE" id="PS50023"/>
    </source>
</evidence>
<dbReference type="SUPFAM" id="SSF48350">
    <property type="entry name" value="GTPase activation domain, GAP"/>
    <property type="match status" value="1"/>
</dbReference>